<evidence type="ECO:0000313" key="6">
    <source>
        <dbReference type="Proteomes" id="UP000737018"/>
    </source>
</evidence>
<gene>
    <name evidence="5" type="ORF">CMV_011341</name>
</gene>
<dbReference type="PANTHER" id="PTHR33791:SF12">
    <property type="entry name" value="CHAPERONIN-LIKE RBCX PROTEIN 1, CHLOROPLASTIC"/>
    <property type="match status" value="1"/>
</dbReference>
<evidence type="ECO:0008006" key="7">
    <source>
        <dbReference type="Google" id="ProtNLM"/>
    </source>
</evidence>
<protein>
    <recommendedName>
        <fullName evidence="7">Chaperonin-like RBCX protein 1, chloroplastic</fullName>
    </recommendedName>
</protein>
<dbReference type="InterPro" id="IPR003435">
    <property type="entry name" value="Chaperonin_RcbX"/>
</dbReference>
<evidence type="ECO:0000256" key="1">
    <source>
        <dbReference type="ARBA" id="ARBA00022531"/>
    </source>
</evidence>
<dbReference type="GO" id="GO:0110102">
    <property type="term" value="P:ribulose bisphosphate carboxylase complex assembly"/>
    <property type="evidence" value="ECO:0007669"/>
    <property type="project" value="InterPro"/>
</dbReference>
<name>A0A8J4VP87_9ROSI</name>
<evidence type="ECO:0000313" key="5">
    <source>
        <dbReference type="EMBL" id="KAF3964362.1"/>
    </source>
</evidence>
<dbReference type="Proteomes" id="UP000737018">
    <property type="component" value="Unassembled WGS sequence"/>
</dbReference>
<dbReference type="GO" id="GO:0015977">
    <property type="term" value="P:carbon fixation"/>
    <property type="evidence" value="ECO:0007669"/>
    <property type="project" value="UniProtKB-KW"/>
</dbReference>
<evidence type="ECO:0000256" key="3">
    <source>
        <dbReference type="ARBA" id="ARBA00023300"/>
    </source>
</evidence>
<keyword evidence="1" id="KW-0602">Photosynthesis</keyword>
<keyword evidence="3" id="KW-0120">Carbon dioxide fixation</keyword>
<comment type="caution">
    <text evidence="5">The sequence shown here is derived from an EMBL/GenBank/DDBJ whole genome shotgun (WGS) entry which is preliminary data.</text>
</comment>
<dbReference type="OrthoDB" id="513226at2759"/>
<reference evidence="5" key="1">
    <citation type="submission" date="2020-03" db="EMBL/GenBank/DDBJ databases">
        <title>Castanea mollissima Vanexum genome sequencing.</title>
        <authorList>
            <person name="Staton M."/>
        </authorList>
    </citation>
    <scope>NUCLEOTIDE SEQUENCE</scope>
    <source>
        <tissue evidence="5">Leaf</tissue>
    </source>
</reference>
<dbReference type="GO" id="GO:0044183">
    <property type="term" value="F:protein folding chaperone"/>
    <property type="evidence" value="ECO:0007669"/>
    <property type="project" value="InterPro"/>
</dbReference>
<dbReference type="Gene3D" id="1.10.1200.210">
    <property type="entry name" value="Chaperonin-like RbcX"/>
    <property type="match status" value="1"/>
</dbReference>
<dbReference type="InterPro" id="IPR038052">
    <property type="entry name" value="Chaperonin_RbcX_sf"/>
</dbReference>
<evidence type="ECO:0000256" key="4">
    <source>
        <dbReference type="SAM" id="MobiDB-lite"/>
    </source>
</evidence>
<sequence>MESSAILTPSQLPYLFPSKSNRKKAYPSWPCSKPRTSQPTRLHCQKMYVPGFGEASPEAKGAKNLHNFFTYIAVRIVAAQLQSYNTEAYKELMEFMDRHSLNDGDKFCASLMRESSRHKGLALRILEVRSAYCKNDFEWDNLKRVAVKMVDESNTSIMREYVLETSQAESEK</sequence>
<feature type="region of interest" description="Disordered" evidence="4">
    <location>
        <begin position="18"/>
        <end position="37"/>
    </location>
</feature>
<keyword evidence="2" id="KW-0143">Chaperone</keyword>
<dbReference type="EMBL" id="JRKL02001376">
    <property type="protein sequence ID" value="KAF3964362.1"/>
    <property type="molecule type" value="Genomic_DNA"/>
</dbReference>
<evidence type="ECO:0000256" key="2">
    <source>
        <dbReference type="ARBA" id="ARBA00023186"/>
    </source>
</evidence>
<proteinExistence type="predicted"/>
<dbReference type="SUPFAM" id="SSF158615">
    <property type="entry name" value="RbcX-like"/>
    <property type="match status" value="1"/>
</dbReference>
<dbReference type="Pfam" id="PF02341">
    <property type="entry name" value="RbcX"/>
    <property type="match status" value="1"/>
</dbReference>
<keyword evidence="6" id="KW-1185">Reference proteome</keyword>
<dbReference type="PANTHER" id="PTHR33791">
    <property type="entry name" value="CHAPERONIN-LIKE RBCX PROTEIN 1, CHLOROPLASTIC"/>
    <property type="match status" value="1"/>
</dbReference>
<accession>A0A8J4VP87</accession>
<organism evidence="5 6">
    <name type="scientific">Castanea mollissima</name>
    <name type="common">Chinese chestnut</name>
    <dbReference type="NCBI Taxonomy" id="60419"/>
    <lineage>
        <taxon>Eukaryota</taxon>
        <taxon>Viridiplantae</taxon>
        <taxon>Streptophyta</taxon>
        <taxon>Embryophyta</taxon>
        <taxon>Tracheophyta</taxon>
        <taxon>Spermatophyta</taxon>
        <taxon>Magnoliopsida</taxon>
        <taxon>eudicotyledons</taxon>
        <taxon>Gunneridae</taxon>
        <taxon>Pentapetalae</taxon>
        <taxon>rosids</taxon>
        <taxon>fabids</taxon>
        <taxon>Fagales</taxon>
        <taxon>Fagaceae</taxon>
        <taxon>Castanea</taxon>
    </lineage>
</organism>
<dbReference type="GO" id="GO:0015979">
    <property type="term" value="P:photosynthesis"/>
    <property type="evidence" value="ECO:0007669"/>
    <property type="project" value="UniProtKB-KW"/>
</dbReference>
<dbReference type="AlphaFoldDB" id="A0A8J4VP87"/>